<evidence type="ECO:0000256" key="5">
    <source>
        <dbReference type="ARBA" id="ARBA00022741"/>
    </source>
</evidence>
<dbReference type="CDD" id="cd16917">
    <property type="entry name" value="HATPase_UhpB-NarQ-NarX-like"/>
    <property type="match status" value="1"/>
</dbReference>
<sequence>MNFFRDTGLLIVFCFFTLFHDSPDIVYVFGFLTALIFCCADYFLELNKLLLPIFLLYLLVSILLPELLYFYPACAYVLLHHKRYIPAAAGLCLYIWAYGIREADLFLLCLGIFGVMLAFLLQRSAGTYEQLDNLYKRTRDDSTELNLLLTEKNHALLEKQDYEIYAATLRERNRIAREIHDNVGHLLSRSILMVGALRAVHKEPALSEPLEILDSTLNSAMNTIRNSVHDLHDDAIDLEEAVNSLLKDFTACTVSFEYDMGRDLSREIKYSFISITKEALSNVIKHSNATHVTIIMREHPALYQLLIEDNGTALSPSGSGIGLVNMKDRIQSLKGNIQIQTDKGFKIFITIPKEI</sequence>
<dbReference type="InterPro" id="IPR050482">
    <property type="entry name" value="Sensor_HK_TwoCompSys"/>
</dbReference>
<dbReference type="InterPro" id="IPR011712">
    <property type="entry name" value="Sig_transdc_His_kin_sub3_dim/P"/>
</dbReference>
<reference evidence="11 12" key="1">
    <citation type="submission" date="2015-09" db="EMBL/GenBank/DDBJ databases">
        <authorList>
            <consortium name="Pathogen Informatics"/>
        </authorList>
    </citation>
    <scope>NUCLEOTIDE SEQUENCE [LARGE SCALE GENOMIC DNA]</scope>
    <source>
        <strain evidence="11 12">2789STDY5834876</strain>
    </source>
</reference>
<evidence type="ECO:0000313" key="12">
    <source>
        <dbReference type="Proteomes" id="UP000095544"/>
    </source>
</evidence>
<keyword evidence="9" id="KW-0472">Membrane</keyword>
<dbReference type="Proteomes" id="UP000095544">
    <property type="component" value="Unassembled WGS sequence"/>
</dbReference>
<keyword evidence="9" id="KW-0812">Transmembrane</keyword>
<keyword evidence="5" id="KW-0547">Nucleotide-binding</keyword>
<dbReference type="Gene3D" id="3.30.565.10">
    <property type="entry name" value="Histidine kinase-like ATPase, C-terminal domain"/>
    <property type="match status" value="1"/>
</dbReference>
<dbReference type="OrthoDB" id="9781904at2"/>
<keyword evidence="7" id="KW-0067">ATP-binding</keyword>
<dbReference type="Pfam" id="PF07730">
    <property type="entry name" value="HisKA_3"/>
    <property type="match status" value="1"/>
</dbReference>
<keyword evidence="9" id="KW-1133">Transmembrane helix</keyword>
<keyword evidence="8" id="KW-0902">Two-component regulatory system</keyword>
<dbReference type="PANTHER" id="PTHR24421:SF10">
    <property type="entry name" value="NITRATE_NITRITE SENSOR PROTEIN NARQ"/>
    <property type="match status" value="1"/>
</dbReference>
<evidence type="ECO:0000256" key="9">
    <source>
        <dbReference type="SAM" id="Phobius"/>
    </source>
</evidence>
<dbReference type="EMBL" id="CYZU01000032">
    <property type="protein sequence ID" value="CUO74762.1"/>
    <property type="molecule type" value="Genomic_DNA"/>
</dbReference>
<dbReference type="RefSeq" id="WP_055154136.1">
    <property type="nucleotide sequence ID" value="NZ_CYZU01000032.1"/>
</dbReference>
<dbReference type="GO" id="GO:0005524">
    <property type="term" value="F:ATP binding"/>
    <property type="evidence" value="ECO:0007669"/>
    <property type="project" value="UniProtKB-KW"/>
</dbReference>
<evidence type="ECO:0000256" key="7">
    <source>
        <dbReference type="ARBA" id="ARBA00022840"/>
    </source>
</evidence>
<evidence type="ECO:0000259" key="10">
    <source>
        <dbReference type="SMART" id="SM00387"/>
    </source>
</evidence>
<dbReference type="SMART" id="SM00387">
    <property type="entry name" value="HATPase_c"/>
    <property type="match status" value="1"/>
</dbReference>
<proteinExistence type="predicted"/>
<evidence type="ECO:0000313" key="11">
    <source>
        <dbReference type="EMBL" id="CUO74762.1"/>
    </source>
</evidence>
<dbReference type="PANTHER" id="PTHR24421">
    <property type="entry name" value="NITRATE/NITRITE SENSOR PROTEIN NARX-RELATED"/>
    <property type="match status" value="1"/>
</dbReference>
<gene>
    <name evidence="11" type="primary">desK</name>
    <name evidence="11" type="ORF">ERS852491_03165</name>
</gene>
<dbReference type="EC" id="2.7.13.3" evidence="2"/>
<dbReference type="InterPro" id="IPR036890">
    <property type="entry name" value="HATPase_C_sf"/>
</dbReference>
<evidence type="ECO:0000256" key="1">
    <source>
        <dbReference type="ARBA" id="ARBA00000085"/>
    </source>
</evidence>
<dbReference type="GO" id="GO:0000155">
    <property type="term" value="F:phosphorelay sensor kinase activity"/>
    <property type="evidence" value="ECO:0007669"/>
    <property type="project" value="InterPro"/>
</dbReference>
<evidence type="ECO:0000256" key="4">
    <source>
        <dbReference type="ARBA" id="ARBA00022679"/>
    </source>
</evidence>
<dbReference type="GO" id="GO:0016020">
    <property type="term" value="C:membrane"/>
    <property type="evidence" value="ECO:0007669"/>
    <property type="project" value="InterPro"/>
</dbReference>
<keyword evidence="6 11" id="KW-0418">Kinase</keyword>
<keyword evidence="4 11" id="KW-0808">Transferase</keyword>
<dbReference type="AlphaFoldDB" id="A0A174HIN0"/>
<evidence type="ECO:0000256" key="3">
    <source>
        <dbReference type="ARBA" id="ARBA00022553"/>
    </source>
</evidence>
<keyword evidence="3" id="KW-0597">Phosphoprotein</keyword>
<dbReference type="InterPro" id="IPR003594">
    <property type="entry name" value="HATPase_dom"/>
</dbReference>
<comment type="catalytic activity">
    <reaction evidence="1">
        <text>ATP + protein L-histidine = ADP + protein N-phospho-L-histidine.</text>
        <dbReference type="EC" id="2.7.13.3"/>
    </reaction>
</comment>
<dbReference type="Pfam" id="PF02518">
    <property type="entry name" value="HATPase_c"/>
    <property type="match status" value="1"/>
</dbReference>
<evidence type="ECO:0000256" key="2">
    <source>
        <dbReference type="ARBA" id="ARBA00012438"/>
    </source>
</evidence>
<evidence type="ECO:0000256" key="8">
    <source>
        <dbReference type="ARBA" id="ARBA00023012"/>
    </source>
</evidence>
<feature type="transmembrane region" description="Helical" evidence="9">
    <location>
        <begin position="25"/>
        <end position="44"/>
    </location>
</feature>
<protein>
    <recommendedName>
        <fullName evidence="2">histidine kinase</fullName>
        <ecNumber evidence="2">2.7.13.3</ecNumber>
    </recommendedName>
</protein>
<dbReference type="GO" id="GO:0046983">
    <property type="term" value="F:protein dimerization activity"/>
    <property type="evidence" value="ECO:0007669"/>
    <property type="project" value="InterPro"/>
</dbReference>
<feature type="transmembrane region" description="Helical" evidence="9">
    <location>
        <begin position="105"/>
        <end position="121"/>
    </location>
</feature>
<feature type="domain" description="Histidine kinase/HSP90-like ATPase" evidence="10">
    <location>
        <begin position="267"/>
        <end position="355"/>
    </location>
</feature>
<dbReference type="SUPFAM" id="SSF55874">
    <property type="entry name" value="ATPase domain of HSP90 chaperone/DNA topoisomerase II/histidine kinase"/>
    <property type="match status" value="1"/>
</dbReference>
<accession>A0A174HIN0</accession>
<feature type="transmembrane region" description="Helical" evidence="9">
    <location>
        <begin position="83"/>
        <end position="99"/>
    </location>
</feature>
<dbReference type="Gene3D" id="1.20.5.1930">
    <property type="match status" value="1"/>
</dbReference>
<name>A0A174HIN0_9FIRM</name>
<feature type="transmembrane region" description="Helical" evidence="9">
    <location>
        <begin position="50"/>
        <end position="71"/>
    </location>
</feature>
<dbReference type="STRING" id="39482.ERS852491_03165"/>
<organism evidence="11 12">
    <name type="scientific">Faecalicatena contorta</name>
    <dbReference type="NCBI Taxonomy" id="39482"/>
    <lineage>
        <taxon>Bacteria</taxon>
        <taxon>Bacillati</taxon>
        <taxon>Bacillota</taxon>
        <taxon>Clostridia</taxon>
        <taxon>Lachnospirales</taxon>
        <taxon>Lachnospiraceae</taxon>
        <taxon>Faecalicatena</taxon>
    </lineage>
</organism>
<evidence type="ECO:0000256" key="6">
    <source>
        <dbReference type="ARBA" id="ARBA00022777"/>
    </source>
</evidence>